<dbReference type="InterPro" id="IPR021799">
    <property type="entry name" value="PIN-like_prokaryotic"/>
</dbReference>
<dbReference type="RefSeq" id="WP_192909756.1">
    <property type="nucleotide sequence ID" value="NZ_BJFL01000050.1"/>
</dbReference>
<gene>
    <name evidence="1" type="ORF">GTS_52920</name>
</gene>
<protein>
    <recommendedName>
        <fullName evidence="3">PIN domain-containing protein</fullName>
    </recommendedName>
</protein>
<dbReference type="Proteomes" id="UP000298860">
    <property type="component" value="Unassembled WGS sequence"/>
</dbReference>
<evidence type="ECO:0000313" key="1">
    <source>
        <dbReference type="EMBL" id="GDY33659.1"/>
    </source>
</evidence>
<keyword evidence="2" id="KW-1185">Reference proteome</keyword>
<name>A0A4D4JH91_9PSEU</name>
<reference evidence="2" key="1">
    <citation type="submission" date="2019-04" db="EMBL/GenBank/DDBJ databases">
        <title>Draft genome sequence of Pseudonocardiaceae bacterium SL3-2-4.</title>
        <authorList>
            <person name="Ningsih F."/>
            <person name="Yokota A."/>
            <person name="Sakai Y."/>
            <person name="Nanatani K."/>
            <person name="Yabe S."/>
            <person name="Oetari A."/>
            <person name="Sjamsuridzal W."/>
        </authorList>
    </citation>
    <scope>NUCLEOTIDE SEQUENCE [LARGE SCALE GENOMIC DNA]</scope>
    <source>
        <strain evidence="2">SL3-2-4</strain>
    </source>
</reference>
<dbReference type="Pfam" id="PF11848">
    <property type="entry name" value="DUF3368"/>
    <property type="match status" value="1"/>
</dbReference>
<comment type="caution">
    <text evidence="1">The sequence shown here is derived from an EMBL/GenBank/DDBJ whole genome shotgun (WGS) entry which is preliminary data.</text>
</comment>
<dbReference type="EMBL" id="BJFL01000050">
    <property type="protein sequence ID" value="GDY33659.1"/>
    <property type="molecule type" value="Genomic_DNA"/>
</dbReference>
<dbReference type="AlphaFoldDB" id="A0A4D4JH91"/>
<organism evidence="1 2">
    <name type="scientific">Gandjariella thermophila</name>
    <dbReference type="NCBI Taxonomy" id="1931992"/>
    <lineage>
        <taxon>Bacteria</taxon>
        <taxon>Bacillati</taxon>
        <taxon>Actinomycetota</taxon>
        <taxon>Actinomycetes</taxon>
        <taxon>Pseudonocardiales</taxon>
        <taxon>Pseudonocardiaceae</taxon>
        <taxon>Gandjariella</taxon>
    </lineage>
</organism>
<evidence type="ECO:0000313" key="2">
    <source>
        <dbReference type="Proteomes" id="UP000298860"/>
    </source>
</evidence>
<accession>A0A4D4JH91</accession>
<proteinExistence type="predicted"/>
<evidence type="ECO:0008006" key="3">
    <source>
        <dbReference type="Google" id="ProtNLM"/>
    </source>
</evidence>
<sequence length="179" mass="20397">MTVFLFPDNTALCNFAAVDHLDLLRSALNHRGRWTAAVAYEAERSARLLAPLRKVTEDGWMGQPIEITDPTEIQRVHRIRRVVFGGTDDQPLKHLGEAETCFLLLHRPEFTGSWWISDDREALRYARHQGIVTRETIDLISVAVINGDVSSQEAFDLMQRMVDQGRHLRLPASPAELQR</sequence>